<accession>A0A4Q9V106</accession>
<name>A0A4Q9V106_9ACTO</name>
<evidence type="ECO:0000313" key="3">
    <source>
        <dbReference type="Proteomes" id="UP000293036"/>
    </source>
</evidence>
<keyword evidence="1" id="KW-1133">Transmembrane helix</keyword>
<proteinExistence type="predicted"/>
<dbReference type="Pfam" id="PF07332">
    <property type="entry name" value="Phage_holin_3_6"/>
    <property type="match status" value="1"/>
</dbReference>
<evidence type="ECO:0000313" key="2">
    <source>
        <dbReference type="EMBL" id="TBW21446.1"/>
    </source>
</evidence>
<keyword evidence="1" id="KW-0472">Membrane</keyword>
<feature type="transmembrane region" description="Helical" evidence="1">
    <location>
        <begin position="72"/>
        <end position="98"/>
    </location>
</feature>
<reference evidence="2 3" key="1">
    <citation type="submission" date="2019-02" db="EMBL/GenBank/DDBJ databases">
        <title>Arcanobacterium bovis sp. nov., isolated from the milk of a cow with mastitis.</title>
        <authorList>
            <person name="Sammra O."/>
            <person name="Foster G."/>
            <person name="Hassan A."/>
            <person name="Alssahen M."/>
            <person name="Laemmler C."/>
            <person name="Borowiak M."/>
            <person name="Malorny B."/>
            <person name="Abdulmawjood A."/>
        </authorList>
    </citation>
    <scope>NUCLEOTIDE SEQUENCE [LARGE SCALE GENOMIC DNA]</scope>
    <source>
        <strain evidence="2 3">C605018/01/1</strain>
    </source>
</reference>
<dbReference type="Proteomes" id="UP000293036">
    <property type="component" value="Unassembled WGS sequence"/>
</dbReference>
<dbReference type="OrthoDB" id="3267878at2"/>
<dbReference type="EMBL" id="SJDT01000004">
    <property type="protein sequence ID" value="TBW21446.1"/>
    <property type="molecule type" value="Genomic_DNA"/>
</dbReference>
<gene>
    <name evidence="2" type="ORF">EZJ44_05725</name>
</gene>
<evidence type="ECO:0000256" key="1">
    <source>
        <dbReference type="SAM" id="Phobius"/>
    </source>
</evidence>
<dbReference type="InterPro" id="IPR009937">
    <property type="entry name" value="Phage_holin_3_6"/>
</dbReference>
<keyword evidence="1" id="KW-0812">Transmembrane</keyword>
<protein>
    <submittedName>
        <fullName evidence="2">Phage holin family protein</fullName>
    </submittedName>
</protein>
<feature type="transmembrane region" description="Helical" evidence="1">
    <location>
        <begin position="104"/>
        <end position="125"/>
    </location>
</feature>
<organism evidence="2 3">
    <name type="scientific">Arcanobacterium bovis</name>
    <dbReference type="NCBI Taxonomy" id="2529275"/>
    <lineage>
        <taxon>Bacteria</taxon>
        <taxon>Bacillati</taxon>
        <taxon>Actinomycetota</taxon>
        <taxon>Actinomycetes</taxon>
        <taxon>Actinomycetales</taxon>
        <taxon>Actinomycetaceae</taxon>
        <taxon>Arcanobacterium</taxon>
    </lineage>
</organism>
<dbReference type="AlphaFoldDB" id="A0A4Q9V106"/>
<comment type="caution">
    <text evidence="2">The sequence shown here is derived from an EMBL/GenBank/DDBJ whole genome shotgun (WGS) entry which is preliminary data.</text>
</comment>
<keyword evidence="3" id="KW-1185">Reference proteome</keyword>
<sequence length="156" mass="16220">MKGLIVSTTNNLQDEHKVETGSTSRSPLKSGSPTIGELVAKITAQFSALIRDEIKFAVAQAKSKVAKLGTAGALFAVAGILALYMLGILLLAAGYGLATVMSTWLAFLVVAGGLLVIILILALVAMSKIKSAQKDTIDPKAGINKDVEAIKKGLNK</sequence>